<accession>A0A8X7TBF0</accession>
<dbReference type="OrthoDB" id="416253at2759"/>
<dbReference type="GO" id="GO:0043248">
    <property type="term" value="P:proteasome assembly"/>
    <property type="evidence" value="ECO:0007669"/>
    <property type="project" value="TreeGrafter"/>
</dbReference>
<dbReference type="EMBL" id="JABWAB010000005">
    <property type="protein sequence ID" value="KAF6050750.1"/>
    <property type="molecule type" value="Genomic_DNA"/>
</dbReference>
<feature type="region of interest" description="Disordered" evidence="1">
    <location>
        <begin position="34"/>
        <end position="58"/>
    </location>
</feature>
<gene>
    <name evidence="2" type="ORF">FOB60_003418</name>
</gene>
<feature type="compositionally biased region" description="Low complexity" evidence="1">
    <location>
        <begin position="34"/>
        <end position="46"/>
    </location>
</feature>
<name>A0A8X7TBF0_CANPA</name>
<reference evidence="2" key="1">
    <citation type="submission" date="2020-03" db="EMBL/GenBank/DDBJ databases">
        <title>FDA dAtabase for Regulatory Grade micrObial Sequences (FDA-ARGOS): Supporting development and validation of Infectious Disease Dx tests.</title>
        <authorList>
            <person name="Campos J."/>
            <person name="Goldberg B."/>
            <person name="Tallon L."/>
            <person name="Sadzewicz L."/>
            <person name="Vavikolanu K."/>
            <person name="Mehta A."/>
            <person name="Aluvathingal J."/>
            <person name="Nadendla S."/>
            <person name="Nandy P."/>
            <person name="Geyer C."/>
            <person name="Yan Y."/>
            <person name="Sichtig H."/>
        </authorList>
    </citation>
    <scope>NUCLEOTIDE SEQUENCE [LARGE SCALE GENOMIC DNA]</scope>
    <source>
        <strain evidence="2">FDAARGOS_652</strain>
    </source>
</reference>
<organism evidence="2 3">
    <name type="scientific">Candida parapsilosis</name>
    <name type="common">Yeast</name>
    <dbReference type="NCBI Taxonomy" id="5480"/>
    <lineage>
        <taxon>Eukaryota</taxon>
        <taxon>Fungi</taxon>
        <taxon>Dikarya</taxon>
        <taxon>Ascomycota</taxon>
        <taxon>Saccharomycotina</taxon>
        <taxon>Pichiomycetes</taxon>
        <taxon>Debaryomycetaceae</taxon>
        <taxon>Candida/Lodderomyces clade</taxon>
        <taxon>Candida</taxon>
    </lineage>
</organism>
<dbReference type="PANTHER" id="PTHR42342">
    <property type="entry name" value="STATIONARY PHASE PROTEIN 5"/>
    <property type="match status" value="1"/>
</dbReference>
<evidence type="ECO:0000313" key="3">
    <source>
        <dbReference type="Proteomes" id="UP000590412"/>
    </source>
</evidence>
<dbReference type="PANTHER" id="PTHR42342:SF1">
    <property type="entry name" value="STATIONARY PHASE PROTEIN 5"/>
    <property type="match status" value="1"/>
</dbReference>
<dbReference type="InterPro" id="IPR038816">
    <property type="entry name" value="Stationary_phase_5"/>
</dbReference>
<dbReference type="GO" id="GO:0070628">
    <property type="term" value="F:proteasome binding"/>
    <property type="evidence" value="ECO:0007669"/>
    <property type="project" value="InterPro"/>
</dbReference>
<evidence type="ECO:0000313" key="2">
    <source>
        <dbReference type="EMBL" id="KAF6050750.1"/>
    </source>
</evidence>
<evidence type="ECO:0008006" key="4">
    <source>
        <dbReference type="Google" id="ProtNLM"/>
    </source>
</evidence>
<comment type="caution">
    <text evidence="2">The sequence shown here is derived from an EMBL/GenBank/DDBJ whole genome shotgun (WGS) entry which is preliminary data.</text>
</comment>
<feature type="compositionally biased region" description="Polar residues" evidence="1">
    <location>
        <begin position="47"/>
        <end position="57"/>
    </location>
</feature>
<proteinExistence type="predicted"/>
<evidence type="ECO:0000256" key="1">
    <source>
        <dbReference type="SAM" id="MobiDB-lite"/>
    </source>
</evidence>
<protein>
    <recommendedName>
        <fullName evidence="4">Stationary phase protein 5</fullName>
    </recommendedName>
</protein>
<sequence length="389" mass="44927">MNIQRFSNLISIRTREISKKIQKALNELSENLQREYQQAQHQRQQQGSPFPRQSQRQPAYAHVPVPVRNGGAGNPFVRQFSTSARTYSHNTSWTRANPSSWFQKYNLFLRKVGRLGTKSKILTTLNHGFLYHNFSQTYQNPFRLKIYHHNVKQTYRLLFNNLREKYQVYNKATSLNKGEVLQRLSLNLSLSAKNHQLITTLARTESSASKQEKIKSNVHFTSCFIAFPLNFNLNVPSETFLSEEVVDEMLYNVKRFEVKLQNFKQDLGNLFELGELPMKYVDNSVRVYFPNCDKDKLEKLCQEKGIVGGIIVEEEGQTDVVPVASTMESEPFDLLSSSNSYDSSYSSDVLSSDLSELDNHLTQRVVRPIEEVVAPLQQVISVNEDYHWV</sequence>
<dbReference type="Proteomes" id="UP000590412">
    <property type="component" value="Unassembled WGS sequence"/>
</dbReference>
<dbReference type="AlphaFoldDB" id="A0A8X7TBF0"/>